<dbReference type="AlphaFoldDB" id="A0A941I7D9"/>
<reference evidence="2" key="1">
    <citation type="submission" date="2021-04" db="EMBL/GenBank/DDBJ databases">
        <title>novel species isolated from subtropical streams in China.</title>
        <authorList>
            <person name="Lu H."/>
        </authorList>
    </citation>
    <scope>NUCLEOTIDE SEQUENCE</scope>
    <source>
        <strain evidence="2">LFS511W</strain>
    </source>
</reference>
<evidence type="ECO:0000256" key="1">
    <source>
        <dbReference type="SAM" id="MobiDB-lite"/>
    </source>
</evidence>
<gene>
    <name evidence="2" type="ORF">KDM89_16340</name>
</gene>
<evidence type="ECO:0000313" key="2">
    <source>
        <dbReference type="EMBL" id="MBR7783716.1"/>
    </source>
</evidence>
<accession>A0A941I7D9</accession>
<proteinExistence type="predicted"/>
<dbReference type="RefSeq" id="WP_212688994.1">
    <property type="nucleotide sequence ID" value="NZ_JAGSPN010000014.1"/>
</dbReference>
<comment type="caution">
    <text evidence="2">The sequence shown here is derived from an EMBL/GenBank/DDBJ whole genome shotgun (WGS) entry which is preliminary data.</text>
</comment>
<name>A0A941I7D9_9BURK</name>
<keyword evidence="3" id="KW-1185">Reference proteome</keyword>
<dbReference type="Proteomes" id="UP000680067">
    <property type="component" value="Unassembled WGS sequence"/>
</dbReference>
<evidence type="ECO:0000313" key="3">
    <source>
        <dbReference type="Proteomes" id="UP000680067"/>
    </source>
</evidence>
<dbReference type="EMBL" id="JAGSPN010000014">
    <property type="protein sequence ID" value="MBR7783716.1"/>
    <property type="molecule type" value="Genomic_DNA"/>
</dbReference>
<protein>
    <submittedName>
        <fullName evidence="2">Uncharacterized protein</fullName>
    </submittedName>
</protein>
<feature type="region of interest" description="Disordered" evidence="1">
    <location>
        <begin position="43"/>
        <end position="62"/>
    </location>
</feature>
<sequence>MNAFSAEYSLYPKPGVYDGSDAHFNRELIITADGKFTLEVSEKSKNGSARSGSGSGKLNDAPGGWDFSQGRCTMTLKRAMGGMQMHVEGCSSNWGDVSFDGKYKLAGEITSKPASMNSTVAAAKPVSAVTTPATQVPAVTAASTAATATPSLPSRKELLSSWSNIMIDGIAGKHIAMFAKSGGSVSPDIPLERFTQAAFFIDSVEIARELPPAQQAKAPLQMFPLPLPPMAKDEGISFRGDCIYGKYDKTLVIFLDSYHKTKGSKSKPVSAWMIDSKLQLLEIKPVSKVKCPASSEY</sequence>
<organism evidence="2 3">
    <name type="scientific">Undibacterium luofuense</name>
    <dbReference type="NCBI Taxonomy" id="2828733"/>
    <lineage>
        <taxon>Bacteria</taxon>
        <taxon>Pseudomonadati</taxon>
        <taxon>Pseudomonadota</taxon>
        <taxon>Betaproteobacteria</taxon>
        <taxon>Burkholderiales</taxon>
        <taxon>Oxalobacteraceae</taxon>
        <taxon>Undibacterium</taxon>
    </lineage>
</organism>